<dbReference type="AlphaFoldDB" id="A0A1T4N9B5"/>
<keyword evidence="2" id="KW-0235">DNA replication</keyword>
<dbReference type="Proteomes" id="UP000190625">
    <property type="component" value="Unassembled WGS sequence"/>
</dbReference>
<dbReference type="Pfam" id="PF06156">
    <property type="entry name" value="YabA"/>
    <property type="match status" value="1"/>
</dbReference>
<evidence type="ECO:0000256" key="4">
    <source>
        <dbReference type="ARBA" id="ARBA00022833"/>
    </source>
</evidence>
<evidence type="ECO:0000256" key="1">
    <source>
        <dbReference type="ARBA" id="ARBA00022490"/>
    </source>
</evidence>
<evidence type="ECO:0000256" key="5">
    <source>
        <dbReference type="ARBA" id="ARBA00022880"/>
    </source>
</evidence>
<evidence type="ECO:0000256" key="3">
    <source>
        <dbReference type="ARBA" id="ARBA00022723"/>
    </source>
</evidence>
<dbReference type="GO" id="GO:0006260">
    <property type="term" value="P:DNA replication"/>
    <property type="evidence" value="ECO:0007669"/>
    <property type="project" value="UniProtKB-KW"/>
</dbReference>
<evidence type="ECO:0000313" key="8">
    <source>
        <dbReference type="Proteomes" id="UP000190625"/>
    </source>
</evidence>
<dbReference type="STRING" id="142842.SAMN02745118_01747"/>
<keyword evidence="5" id="KW-0236">DNA replication inhibitor</keyword>
<keyword evidence="8" id="KW-1185">Reference proteome</keyword>
<proteinExistence type="predicted"/>
<sequence length="114" mass="13426">MEEVLGLLAKFQEQLNVMNDEFQEIKKITYKLYKENEELKEENENLRRLLFSEEDNDEEEERKGYNNLAKLYDEGFHICHLNFGEVRKGECLFCMGLLGIQLDSNGKDDKVVEG</sequence>
<dbReference type="GO" id="GO:0008156">
    <property type="term" value="P:negative regulation of DNA replication"/>
    <property type="evidence" value="ECO:0007669"/>
    <property type="project" value="UniProtKB-KW"/>
</dbReference>
<keyword evidence="4" id="KW-0862">Zinc</keyword>
<evidence type="ECO:0000256" key="6">
    <source>
        <dbReference type="SAM" id="Coils"/>
    </source>
</evidence>
<reference evidence="8" key="1">
    <citation type="submission" date="2017-02" db="EMBL/GenBank/DDBJ databases">
        <authorList>
            <person name="Varghese N."/>
            <person name="Submissions S."/>
        </authorList>
    </citation>
    <scope>NUCLEOTIDE SEQUENCE [LARGE SCALE GENOMIC DNA]</scope>
    <source>
        <strain evidence="8">ATCC BAA-73</strain>
    </source>
</reference>
<feature type="coiled-coil region" evidence="6">
    <location>
        <begin position="1"/>
        <end position="56"/>
    </location>
</feature>
<organism evidence="7 8">
    <name type="scientific">Selenihalanaerobacter shriftii</name>
    <dbReference type="NCBI Taxonomy" id="142842"/>
    <lineage>
        <taxon>Bacteria</taxon>
        <taxon>Bacillati</taxon>
        <taxon>Bacillota</taxon>
        <taxon>Clostridia</taxon>
        <taxon>Halanaerobiales</taxon>
        <taxon>Halobacteroidaceae</taxon>
        <taxon>Selenihalanaerobacter</taxon>
    </lineage>
</organism>
<gene>
    <name evidence="7" type="ORF">SAMN02745118_01747</name>
</gene>
<evidence type="ECO:0000313" key="7">
    <source>
        <dbReference type="EMBL" id="SJZ75890.1"/>
    </source>
</evidence>
<keyword evidence="1" id="KW-0963">Cytoplasm</keyword>
<dbReference type="EMBL" id="FUWM01000013">
    <property type="protein sequence ID" value="SJZ75890.1"/>
    <property type="molecule type" value="Genomic_DNA"/>
</dbReference>
<dbReference type="GO" id="GO:0046872">
    <property type="term" value="F:metal ion binding"/>
    <property type="evidence" value="ECO:0007669"/>
    <property type="project" value="UniProtKB-KW"/>
</dbReference>
<keyword evidence="6" id="KW-0175">Coiled coil</keyword>
<dbReference type="RefSeq" id="WP_200806444.1">
    <property type="nucleotide sequence ID" value="NZ_FUWM01000013.1"/>
</dbReference>
<dbReference type="PIRSF" id="PIRSF021439">
    <property type="entry name" value="DUF972"/>
    <property type="match status" value="1"/>
</dbReference>
<dbReference type="InterPro" id="IPR010377">
    <property type="entry name" value="YabA"/>
</dbReference>
<accession>A0A1T4N9B5</accession>
<evidence type="ECO:0000256" key="2">
    <source>
        <dbReference type="ARBA" id="ARBA00022705"/>
    </source>
</evidence>
<keyword evidence="3" id="KW-0479">Metal-binding</keyword>
<name>A0A1T4N9B5_9FIRM</name>
<protein>
    <submittedName>
        <fullName evidence="7">Regulator of replication initiation timing</fullName>
    </submittedName>
</protein>